<feature type="region of interest" description="Disordered" evidence="1">
    <location>
        <begin position="1"/>
        <end position="36"/>
    </location>
</feature>
<organism evidence="2 3">
    <name type="scientific">Ottowia pentelensis</name>
    <dbReference type="NCBI Taxonomy" id="511108"/>
    <lineage>
        <taxon>Bacteria</taxon>
        <taxon>Pseudomonadati</taxon>
        <taxon>Pseudomonadota</taxon>
        <taxon>Betaproteobacteria</taxon>
        <taxon>Burkholderiales</taxon>
        <taxon>Comamonadaceae</taxon>
        <taxon>Ottowia</taxon>
    </lineage>
</organism>
<name>A0ABV6PS88_9BURK</name>
<feature type="region of interest" description="Disordered" evidence="1">
    <location>
        <begin position="125"/>
        <end position="146"/>
    </location>
</feature>
<evidence type="ECO:0000256" key="1">
    <source>
        <dbReference type="SAM" id="MobiDB-lite"/>
    </source>
</evidence>
<evidence type="ECO:0000313" key="3">
    <source>
        <dbReference type="Proteomes" id="UP001589834"/>
    </source>
</evidence>
<accession>A0ABV6PS88</accession>
<protein>
    <submittedName>
        <fullName evidence="2">Phasin family protein</fullName>
    </submittedName>
</protein>
<comment type="caution">
    <text evidence="2">The sequence shown here is derived from an EMBL/GenBank/DDBJ whole genome shotgun (WGS) entry which is preliminary data.</text>
</comment>
<sequence>MASKTTAPTPPRRQRATAPAAAPAPAEPAPAAAGLPSTEELLRAGLKAFRLDNLLGLGQHAKATGAPAPAPGLGFPSLDSFGFRKFEDVFDQRVAGALQRLGWPGPDDVAALRAEIAQLKAELAQLRKAPRKPAAKTAPRAGRAKD</sequence>
<proteinExistence type="predicted"/>
<dbReference type="EMBL" id="JBHLTN010000018">
    <property type="protein sequence ID" value="MFC0592712.1"/>
    <property type="molecule type" value="Genomic_DNA"/>
</dbReference>
<evidence type="ECO:0000313" key="2">
    <source>
        <dbReference type="EMBL" id="MFC0592712.1"/>
    </source>
</evidence>
<keyword evidence="3" id="KW-1185">Reference proteome</keyword>
<gene>
    <name evidence="2" type="ORF">ACFFGG_09095</name>
</gene>
<dbReference type="RefSeq" id="WP_377482402.1">
    <property type="nucleotide sequence ID" value="NZ_JBHLTN010000018.1"/>
</dbReference>
<dbReference type="Pfam" id="PF05597">
    <property type="entry name" value="Phasin"/>
    <property type="match status" value="1"/>
</dbReference>
<feature type="compositionally biased region" description="Low complexity" evidence="1">
    <location>
        <begin position="16"/>
        <end position="33"/>
    </location>
</feature>
<dbReference type="Proteomes" id="UP001589834">
    <property type="component" value="Unassembled WGS sequence"/>
</dbReference>
<dbReference type="InterPro" id="IPR008769">
    <property type="entry name" value="PhaF_PhaI"/>
</dbReference>
<reference evidence="2 3" key="1">
    <citation type="submission" date="2024-09" db="EMBL/GenBank/DDBJ databases">
        <authorList>
            <person name="Sun Q."/>
            <person name="Mori K."/>
        </authorList>
    </citation>
    <scope>NUCLEOTIDE SEQUENCE [LARGE SCALE GENOMIC DNA]</scope>
    <source>
        <strain evidence="2 3">NCAIM B.02336</strain>
    </source>
</reference>
<feature type="compositionally biased region" description="Low complexity" evidence="1">
    <location>
        <begin position="135"/>
        <end position="146"/>
    </location>
</feature>